<proteinExistence type="predicted"/>
<organism evidence="1 2">
    <name type="scientific">Pleuronectes platessa</name>
    <name type="common">European plaice</name>
    <dbReference type="NCBI Taxonomy" id="8262"/>
    <lineage>
        <taxon>Eukaryota</taxon>
        <taxon>Metazoa</taxon>
        <taxon>Chordata</taxon>
        <taxon>Craniata</taxon>
        <taxon>Vertebrata</taxon>
        <taxon>Euteleostomi</taxon>
        <taxon>Actinopterygii</taxon>
        <taxon>Neopterygii</taxon>
        <taxon>Teleostei</taxon>
        <taxon>Neoteleostei</taxon>
        <taxon>Acanthomorphata</taxon>
        <taxon>Carangaria</taxon>
        <taxon>Pleuronectiformes</taxon>
        <taxon>Pleuronectoidei</taxon>
        <taxon>Pleuronectidae</taxon>
        <taxon>Pleuronectes</taxon>
    </lineage>
</organism>
<dbReference type="Proteomes" id="UP001153269">
    <property type="component" value="Unassembled WGS sequence"/>
</dbReference>
<evidence type="ECO:0000313" key="1">
    <source>
        <dbReference type="EMBL" id="CAB1428145.1"/>
    </source>
</evidence>
<dbReference type="AlphaFoldDB" id="A0A9N7YE46"/>
<comment type="caution">
    <text evidence="1">The sequence shown here is derived from an EMBL/GenBank/DDBJ whole genome shotgun (WGS) entry which is preliminary data.</text>
</comment>
<protein>
    <submittedName>
        <fullName evidence="1">Uncharacterized protein</fullName>
    </submittedName>
</protein>
<accession>A0A9N7YE46</accession>
<keyword evidence="2" id="KW-1185">Reference proteome</keyword>
<gene>
    <name evidence="1" type="ORF">PLEPLA_LOCUS16110</name>
</gene>
<evidence type="ECO:0000313" key="2">
    <source>
        <dbReference type="Proteomes" id="UP001153269"/>
    </source>
</evidence>
<dbReference type="EMBL" id="CADEAL010001024">
    <property type="protein sequence ID" value="CAB1428145.1"/>
    <property type="molecule type" value="Genomic_DNA"/>
</dbReference>
<name>A0A9N7YE46_PLEPL</name>
<reference evidence="1" key="1">
    <citation type="submission" date="2020-03" db="EMBL/GenBank/DDBJ databases">
        <authorList>
            <person name="Weist P."/>
        </authorList>
    </citation>
    <scope>NUCLEOTIDE SEQUENCE</scope>
</reference>
<sequence length="281" mass="31247">MSDTDCSLDPHHRLGWRHREVTTGGEVGGWMEERQEFALQPPLSSGLCWSWGNGAEHSQESLVLVLVLGCANPQRRALSSNMWRPGTLQRQLQDERKEGIEGGRREEVIRLSQAERSQYCPLHRSVVKRWIRGKASSARTDSCCSNHIIQQEPGRRGVGHFGQVKCAVFDGGLLLWEEPHRAGEWGGEGQLCLALLTSTWVSALEKVYGVGGSTVVPLYIQWVEPRLFPTLLVDVMVPPQPVYPSPPTPDLHPPQKQRASCLSSCSCVWPGPRQTDGRTAT</sequence>